<dbReference type="Proteomes" id="UP001234297">
    <property type="component" value="Chromosome 12"/>
</dbReference>
<accession>A0ACC2K2T4</accession>
<organism evidence="1 2">
    <name type="scientific">Persea americana</name>
    <name type="common">Avocado</name>
    <dbReference type="NCBI Taxonomy" id="3435"/>
    <lineage>
        <taxon>Eukaryota</taxon>
        <taxon>Viridiplantae</taxon>
        <taxon>Streptophyta</taxon>
        <taxon>Embryophyta</taxon>
        <taxon>Tracheophyta</taxon>
        <taxon>Spermatophyta</taxon>
        <taxon>Magnoliopsida</taxon>
        <taxon>Magnoliidae</taxon>
        <taxon>Laurales</taxon>
        <taxon>Lauraceae</taxon>
        <taxon>Persea</taxon>
    </lineage>
</organism>
<evidence type="ECO:0000313" key="2">
    <source>
        <dbReference type="Proteomes" id="UP001234297"/>
    </source>
</evidence>
<sequence length="146" mass="16783">MVNEGHHCHQDPSNREILDMVAYGGDVGEQPESAVKKSFNETTTFTFLDALIFIDVEEYMDPLPNYVKQTEAMLEEMEALDDCDLEELEMTDLDAEPVLDIDSGSYLWRCIKTSYIVYFGDIQKFGGPHKSVTIWRIYHRKCMSGK</sequence>
<reference evidence="1 2" key="1">
    <citation type="journal article" date="2022" name="Hortic Res">
        <title>A haplotype resolved chromosomal level avocado genome allows analysis of novel avocado genes.</title>
        <authorList>
            <person name="Nath O."/>
            <person name="Fletcher S.J."/>
            <person name="Hayward A."/>
            <person name="Shaw L.M."/>
            <person name="Masouleh A.K."/>
            <person name="Furtado A."/>
            <person name="Henry R.J."/>
            <person name="Mitter N."/>
        </authorList>
    </citation>
    <scope>NUCLEOTIDE SEQUENCE [LARGE SCALE GENOMIC DNA]</scope>
    <source>
        <strain evidence="2">cv. Hass</strain>
    </source>
</reference>
<dbReference type="EMBL" id="CM056820">
    <property type="protein sequence ID" value="KAJ8615417.1"/>
    <property type="molecule type" value="Genomic_DNA"/>
</dbReference>
<proteinExistence type="predicted"/>
<evidence type="ECO:0000313" key="1">
    <source>
        <dbReference type="EMBL" id="KAJ8615417.1"/>
    </source>
</evidence>
<name>A0ACC2K2T4_PERAE</name>
<protein>
    <submittedName>
        <fullName evidence="1">Uncharacterized protein</fullName>
    </submittedName>
</protein>
<comment type="caution">
    <text evidence="1">The sequence shown here is derived from an EMBL/GenBank/DDBJ whole genome shotgun (WGS) entry which is preliminary data.</text>
</comment>
<keyword evidence="2" id="KW-1185">Reference proteome</keyword>
<gene>
    <name evidence="1" type="ORF">MRB53_034789</name>
</gene>